<evidence type="ECO:0000256" key="1">
    <source>
        <dbReference type="SAM" id="SignalP"/>
    </source>
</evidence>
<keyword evidence="1" id="KW-0732">Signal</keyword>
<feature type="chain" id="PRO_5045445464" evidence="1">
    <location>
        <begin position="20"/>
        <end position="830"/>
    </location>
</feature>
<keyword evidence="3" id="KW-1185">Reference proteome</keyword>
<dbReference type="Pfam" id="PF18939">
    <property type="entry name" value="DUF5686"/>
    <property type="match status" value="1"/>
</dbReference>
<protein>
    <submittedName>
        <fullName evidence="2">DUF5686 and carboxypeptidase regulatory-like domain-containing protein</fullName>
    </submittedName>
</protein>
<dbReference type="SUPFAM" id="SSF49464">
    <property type="entry name" value="Carboxypeptidase regulatory domain-like"/>
    <property type="match status" value="1"/>
</dbReference>
<dbReference type="RefSeq" id="WP_237875199.1">
    <property type="nucleotide sequence ID" value="NZ_JAKLTR010000014.1"/>
</dbReference>
<dbReference type="Gene3D" id="2.60.40.1120">
    <property type="entry name" value="Carboxypeptidase-like, regulatory domain"/>
    <property type="match status" value="1"/>
</dbReference>
<proteinExistence type="predicted"/>
<reference evidence="2" key="1">
    <citation type="submission" date="2022-01" db="EMBL/GenBank/DDBJ databases">
        <authorList>
            <person name="Jo J.-H."/>
            <person name="Im W.-T."/>
        </authorList>
    </citation>
    <scope>NUCLEOTIDE SEQUENCE</scope>
    <source>
        <strain evidence="2">NA20</strain>
    </source>
</reference>
<comment type="caution">
    <text evidence="2">The sequence shown here is derived from an EMBL/GenBank/DDBJ whole genome shotgun (WGS) entry which is preliminary data.</text>
</comment>
<gene>
    <name evidence="2" type="ORF">LZZ85_20345</name>
</gene>
<dbReference type="InterPro" id="IPR043741">
    <property type="entry name" value="DUF5686"/>
</dbReference>
<sequence>MQKTLLVFFSLFITVVSFAGKVSGLITDDQGNPLAYASVSIKGTTKGTTSNSAGRYSINLSPGKYTLICQHIGYGKSEKTITVGAGDETLDFKLSIQELTLQEVVVKRGEDPAYEIIRNAIKKRSYYNEQVDSFSVNVYIKGLMRSKGMPNRVFGKKVERDDSDGLDSAGQGILFLSESLTKVDYAKPGKLKLEVISSRESGGGYGLSFPFFINFYQNNVSVFDNNLNPRGFISPIADGALNYYRYKYEGSFVEDGVMINTIRVTPKRKNEPLFTGTIQISEDDWRIYSTDLFTTKDYSLEMLDTIRVTQLHSPVEKDIWKTKNQVAYIVFKQFGFHITGNFVNVYSDYDINPSFNKKHFGRVLMKYDTAFNKKDTVYWNMTRPVALENDEKQNFVFKDSVNQIWRDSLRSRRHIDSLRKNQKPVTVKGIFWSGQGRNFYGKRSTLSWHLNPLIPQVEYNTVEGVSVNVEQSFNYYRKGKYNYQLNWNTRYGFSNTHLNSYADLYIRPKTMGYRNRYLKLSGGKRLSQFNQDNPINPLTNAAYTLLDKKNYMKLYENWFGRVEYNNKLESGLRLNVHLTYEDRLPLQNTTDYSFFNKDAVLLPNHPYELAGLPFDRNQAVVAGASVIWQPGQRYIEYPWGKMPLSSDAPEFELQYAKGIKKVFGSDADFDKWKFSVTDKMNFKMGGEFKYKIGVGGFLNSNNVAIPDLQHFNGNQTFYNINYLNSFQLAPYYRYSNAEKFYAFGHAEHHFNGLLTNKIPLFNKLKWYLVGGANTFYVNSDNYYVEVFAGLENIFKLFRVDFVNAIQPGLGNKFGVRVGLGGLIGGKVSFK</sequence>
<dbReference type="EMBL" id="JAKLTR010000014">
    <property type="protein sequence ID" value="MCG2616661.1"/>
    <property type="molecule type" value="Genomic_DNA"/>
</dbReference>
<dbReference type="Proteomes" id="UP001165367">
    <property type="component" value="Unassembled WGS sequence"/>
</dbReference>
<accession>A0ABS9KWG4</accession>
<dbReference type="InterPro" id="IPR008969">
    <property type="entry name" value="CarboxyPept-like_regulatory"/>
</dbReference>
<feature type="signal peptide" evidence="1">
    <location>
        <begin position="1"/>
        <end position="19"/>
    </location>
</feature>
<evidence type="ECO:0000313" key="2">
    <source>
        <dbReference type="EMBL" id="MCG2616661.1"/>
    </source>
</evidence>
<evidence type="ECO:0000313" key="3">
    <source>
        <dbReference type="Proteomes" id="UP001165367"/>
    </source>
</evidence>
<organism evidence="2 3">
    <name type="scientific">Terrimonas ginsenosidimutans</name>
    <dbReference type="NCBI Taxonomy" id="2908004"/>
    <lineage>
        <taxon>Bacteria</taxon>
        <taxon>Pseudomonadati</taxon>
        <taxon>Bacteroidota</taxon>
        <taxon>Chitinophagia</taxon>
        <taxon>Chitinophagales</taxon>
        <taxon>Chitinophagaceae</taxon>
        <taxon>Terrimonas</taxon>
    </lineage>
</organism>
<name>A0ABS9KWG4_9BACT</name>
<dbReference type="Pfam" id="PF13715">
    <property type="entry name" value="CarbopepD_reg_2"/>
    <property type="match status" value="1"/>
</dbReference>